<name>A0ACB9VY80_CHAAC</name>
<proteinExistence type="predicted"/>
<accession>A0ACB9VY80</accession>
<evidence type="ECO:0000313" key="2">
    <source>
        <dbReference type="Proteomes" id="UP001057452"/>
    </source>
</evidence>
<evidence type="ECO:0000313" key="1">
    <source>
        <dbReference type="EMBL" id="KAI4804822.1"/>
    </source>
</evidence>
<reference evidence="1" key="1">
    <citation type="submission" date="2022-05" db="EMBL/GenBank/DDBJ databases">
        <title>Chromosome-level genome of Chaenocephalus aceratus.</title>
        <authorList>
            <person name="Park H."/>
        </authorList>
    </citation>
    <scope>NUCLEOTIDE SEQUENCE</scope>
    <source>
        <strain evidence="1">KU_202001</strain>
    </source>
</reference>
<gene>
    <name evidence="1" type="ORF">KUCAC02_026435</name>
</gene>
<sequence>MSKGKQKQPSTSTTQTTRAATTAAKIAANMAAACPVTKGDLEALLSKQSDSFKSDMARLLKESTDSLERSVNSLGQQVASFNSRLDKTEVVVGENFEKLTVMEAAVQSLQSQTITLQERVDDLENWSNLRIINIPEGRERGQDPIKFVSDLIMEVTGPGVLSSPPEIERAHRSLGKEAVLRWARQHKLDYGGTELRVYPDISSVLAKKRAAFIPIKNYLYQKGIQFRLLHPARLHVSFRNDDYYFDCPQKAQDFYIQRIVPPE</sequence>
<organism evidence="1 2">
    <name type="scientific">Chaenocephalus aceratus</name>
    <name type="common">Blackfin icefish</name>
    <name type="synonym">Chaenichthys aceratus</name>
    <dbReference type="NCBI Taxonomy" id="36190"/>
    <lineage>
        <taxon>Eukaryota</taxon>
        <taxon>Metazoa</taxon>
        <taxon>Chordata</taxon>
        <taxon>Craniata</taxon>
        <taxon>Vertebrata</taxon>
        <taxon>Euteleostomi</taxon>
        <taxon>Actinopterygii</taxon>
        <taxon>Neopterygii</taxon>
        <taxon>Teleostei</taxon>
        <taxon>Neoteleostei</taxon>
        <taxon>Acanthomorphata</taxon>
        <taxon>Eupercaria</taxon>
        <taxon>Perciformes</taxon>
        <taxon>Notothenioidei</taxon>
        <taxon>Channichthyidae</taxon>
        <taxon>Chaenocephalus</taxon>
    </lineage>
</organism>
<comment type="caution">
    <text evidence="1">The sequence shown here is derived from an EMBL/GenBank/DDBJ whole genome shotgun (WGS) entry which is preliminary data.</text>
</comment>
<dbReference type="EMBL" id="CM043799">
    <property type="protein sequence ID" value="KAI4804822.1"/>
    <property type="molecule type" value="Genomic_DNA"/>
</dbReference>
<dbReference type="Proteomes" id="UP001057452">
    <property type="component" value="Chromosome 15"/>
</dbReference>
<protein>
    <submittedName>
        <fullName evidence="1">Uncharacterized protein</fullName>
    </submittedName>
</protein>
<keyword evidence="2" id="KW-1185">Reference proteome</keyword>